<dbReference type="Pfam" id="PF07690">
    <property type="entry name" value="MFS_1"/>
    <property type="match status" value="1"/>
</dbReference>
<dbReference type="Gene3D" id="1.20.1250.20">
    <property type="entry name" value="MFS general substrate transporter like domains"/>
    <property type="match status" value="1"/>
</dbReference>
<keyword evidence="6 8" id="KW-1133">Transmembrane helix</keyword>
<gene>
    <name evidence="10" type="ORF">GCM10010909_23320</name>
</gene>
<keyword evidence="7 8" id="KW-0472">Membrane</keyword>
<dbReference type="NCBIfam" id="TIGR00711">
    <property type="entry name" value="efflux_EmrB"/>
    <property type="match status" value="1"/>
</dbReference>
<evidence type="ECO:0000256" key="6">
    <source>
        <dbReference type="ARBA" id="ARBA00022989"/>
    </source>
</evidence>
<feature type="transmembrane region" description="Helical" evidence="8">
    <location>
        <begin position="194"/>
        <end position="213"/>
    </location>
</feature>
<protein>
    <submittedName>
        <fullName evidence="10">EmrB/QacA family drug resistance transporter</fullName>
    </submittedName>
</protein>
<evidence type="ECO:0000313" key="10">
    <source>
        <dbReference type="EMBL" id="GLR67651.1"/>
    </source>
</evidence>
<keyword evidence="11" id="KW-1185">Reference proteome</keyword>
<dbReference type="SUPFAM" id="SSF103473">
    <property type="entry name" value="MFS general substrate transporter"/>
    <property type="match status" value="1"/>
</dbReference>
<evidence type="ECO:0000256" key="5">
    <source>
        <dbReference type="ARBA" id="ARBA00022692"/>
    </source>
</evidence>
<evidence type="ECO:0000256" key="2">
    <source>
        <dbReference type="ARBA" id="ARBA00008537"/>
    </source>
</evidence>
<sequence>MTETRRTLITVCVVLATSLQALDATIANVALPYMQGAMSASQEEINWVLTSYIVAAAIMTAPTGFLAARFGRTRFFVVAIAGFTVASALCGMSQSLAEIVIFRLLQGMFGAALVPLSQAVLFDIYPIERRGPAMALWSMGSTLGPVIGPMLGGWLTQNFSWRWVFYINVPVGLFAGLGLLLFLRETKFDKQTKLDWTGFAALSLAIGAFQALLDRGEMLNWFNSYEIMTEACLAGLGLYIFSVQSALSPKPFLTLALFTDRNFLIGLVFIFTMGSIMFATLALLAPYLQDMMNYPVITAGIYLAPRGIGTIVGLILCGRLLARNVSVRLLIATGLICGAYALDMMMHWTPSTAPRSLVIAGIIQGFSFGFIYVPLATTTFATLPAELRTEAAGIFALMRNLGSSIGISVTGALLVTNAQINHAILAARITPFDRTLQTGAAHQFLNPATSQGAALLNAAIDQQATIIAYNNDFKLMLIFSIAALPLLLFIRTPRTVVLQSSSAAPHPEPA</sequence>
<dbReference type="CDD" id="cd17503">
    <property type="entry name" value="MFS_LmrB_MDR_like"/>
    <property type="match status" value="1"/>
</dbReference>
<evidence type="ECO:0000256" key="7">
    <source>
        <dbReference type="ARBA" id="ARBA00023136"/>
    </source>
</evidence>
<keyword evidence="4" id="KW-1003">Cell membrane</keyword>
<dbReference type="EMBL" id="BSOS01000067">
    <property type="protein sequence ID" value="GLR67651.1"/>
    <property type="molecule type" value="Genomic_DNA"/>
</dbReference>
<feature type="transmembrane region" description="Helical" evidence="8">
    <location>
        <begin position="329"/>
        <end position="346"/>
    </location>
</feature>
<feature type="transmembrane region" description="Helical" evidence="8">
    <location>
        <begin position="134"/>
        <end position="155"/>
    </location>
</feature>
<dbReference type="InterPro" id="IPR020846">
    <property type="entry name" value="MFS_dom"/>
</dbReference>
<feature type="domain" description="Major facilitator superfamily (MFS) profile" evidence="9">
    <location>
        <begin position="9"/>
        <end position="495"/>
    </location>
</feature>
<organism evidence="10 11">
    <name type="scientific">Acidocella aquatica</name>
    <dbReference type="NCBI Taxonomy" id="1922313"/>
    <lineage>
        <taxon>Bacteria</taxon>
        <taxon>Pseudomonadati</taxon>
        <taxon>Pseudomonadota</taxon>
        <taxon>Alphaproteobacteria</taxon>
        <taxon>Acetobacterales</taxon>
        <taxon>Acidocellaceae</taxon>
        <taxon>Acidocella</taxon>
    </lineage>
</organism>
<dbReference type="PANTHER" id="PTHR42718:SF9">
    <property type="entry name" value="MAJOR FACILITATOR SUPERFAMILY MULTIDRUG TRANSPORTER MFSC"/>
    <property type="match status" value="1"/>
</dbReference>
<dbReference type="InterPro" id="IPR004638">
    <property type="entry name" value="EmrB-like"/>
</dbReference>
<dbReference type="InterPro" id="IPR011701">
    <property type="entry name" value="MFS"/>
</dbReference>
<accession>A0ABQ6A9Y9</accession>
<reference evidence="11" key="1">
    <citation type="journal article" date="2019" name="Int. J. Syst. Evol. Microbiol.">
        <title>The Global Catalogue of Microorganisms (GCM) 10K type strain sequencing project: providing services to taxonomists for standard genome sequencing and annotation.</title>
        <authorList>
            <consortium name="The Broad Institute Genomics Platform"/>
            <consortium name="The Broad Institute Genome Sequencing Center for Infectious Disease"/>
            <person name="Wu L."/>
            <person name="Ma J."/>
        </authorList>
    </citation>
    <scope>NUCLEOTIDE SEQUENCE [LARGE SCALE GENOMIC DNA]</scope>
    <source>
        <strain evidence="11">NBRC 112502</strain>
    </source>
</reference>
<dbReference type="InterPro" id="IPR036259">
    <property type="entry name" value="MFS_trans_sf"/>
</dbReference>
<feature type="transmembrane region" description="Helical" evidence="8">
    <location>
        <begin position="473"/>
        <end position="490"/>
    </location>
</feature>
<feature type="transmembrane region" description="Helical" evidence="8">
    <location>
        <begin position="45"/>
        <end position="68"/>
    </location>
</feature>
<evidence type="ECO:0000256" key="1">
    <source>
        <dbReference type="ARBA" id="ARBA00004651"/>
    </source>
</evidence>
<feature type="transmembrane region" description="Helical" evidence="8">
    <location>
        <begin position="358"/>
        <end position="383"/>
    </location>
</feature>
<dbReference type="PANTHER" id="PTHR42718">
    <property type="entry name" value="MAJOR FACILITATOR SUPERFAMILY MULTIDRUG TRANSPORTER MFSC"/>
    <property type="match status" value="1"/>
</dbReference>
<evidence type="ECO:0000256" key="3">
    <source>
        <dbReference type="ARBA" id="ARBA00022448"/>
    </source>
</evidence>
<feature type="transmembrane region" description="Helical" evidence="8">
    <location>
        <begin position="225"/>
        <end position="242"/>
    </location>
</feature>
<feature type="transmembrane region" description="Helical" evidence="8">
    <location>
        <begin position="75"/>
        <end position="94"/>
    </location>
</feature>
<feature type="transmembrane region" description="Helical" evidence="8">
    <location>
        <begin position="263"/>
        <end position="288"/>
    </location>
</feature>
<comment type="subcellular location">
    <subcellularLocation>
        <location evidence="1">Cell membrane</location>
        <topology evidence="1">Multi-pass membrane protein</topology>
    </subcellularLocation>
</comment>
<comment type="caution">
    <text evidence="10">The sequence shown here is derived from an EMBL/GenBank/DDBJ whole genome shotgun (WGS) entry which is preliminary data.</text>
</comment>
<feature type="transmembrane region" description="Helical" evidence="8">
    <location>
        <begin position="161"/>
        <end position="182"/>
    </location>
</feature>
<dbReference type="RefSeq" id="WP_284258397.1">
    <property type="nucleotide sequence ID" value="NZ_BSOS01000067.1"/>
</dbReference>
<dbReference type="Gene3D" id="1.20.1720.10">
    <property type="entry name" value="Multidrug resistance protein D"/>
    <property type="match status" value="1"/>
</dbReference>
<proteinExistence type="inferred from homology"/>
<keyword evidence="5 8" id="KW-0812">Transmembrane</keyword>
<comment type="similarity">
    <text evidence="2">Belongs to the major facilitator superfamily. EmrB family.</text>
</comment>
<evidence type="ECO:0000256" key="8">
    <source>
        <dbReference type="SAM" id="Phobius"/>
    </source>
</evidence>
<name>A0ABQ6A9Y9_9PROT</name>
<evidence type="ECO:0000313" key="11">
    <source>
        <dbReference type="Proteomes" id="UP001156641"/>
    </source>
</evidence>
<dbReference type="Proteomes" id="UP001156641">
    <property type="component" value="Unassembled WGS sequence"/>
</dbReference>
<feature type="transmembrane region" description="Helical" evidence="8">
    <location>
        <begin position="100"/>
        <end position="122"/>
    </location>
</feature>
<keyword evidence="3" id="KW-0813">Transport</keyword>
<dbReference type="PROSITE" id="PS50850">
    <property type="entry name" value="MFS"/>
    <property type="match status" value="1"/>
</dbReference>
<evidence type="ECO:0000256" key="4">
    <source>
        <dbReference type="ARBA" id="ARBA00022475"/>
    </source>
</evidence>
<evidence type="ECO:0000259" key="9">
    <source>
        <dbReference type="PROSITE" id="PS50850"/>
    </source>
</evidence>
<feature type="transmembrane region" description="Helical" evidence="8">
    <location>
        <begin position="294"/>
        <end position="317"/>
    </location>
</feature>